<evidence type="ECO:0000313" key="1">
    <source>
        <dbReference type="EMBL" id="GIL66875.1"/>
    </source>
</evidence>
<dbReference type="AlphaFoldDB" id="A0A8J4BWQ6"/>
<accession>A0A8J4BWQ6</accession>
<proteinExistence type="predicted"/>
<reference evidence="1" key="1">
    <citation type="journal article" date="2021" name="Proc. Natl. Acad. Sci. U.S.A.">
        <title>Three genomes in the algal genus Volvox reveal the fate of a haploid sex-determining region after a transition to homothallism.</title>
        <authorList>
            <person name="Yamamoto K."/>
            <person name="Hamaji T."/>
            <person name="Kawai-Toyooka H."/>
            <person name="Matsuzaki R."/>
            <person name="Takahashi F."/>
            <person name="Nishimura Y."/>
            <person name="Kawachi M."/>
            <person name="Noguchi H."/>
            <person name="Minakuchi Y."/>
            <person name="Umen J.G."/>
            <person name="Toyoda A."/>
            <person name="Nozaki H."/>
        </authorList>
    </citation>
    <scope>NUCLEOTIDE SEQUENCE</scope>
    <source>
        <strain evidence="1">NIES-3780</strain>
    </source>
</reference>
<evidence type="ECO:0000313" key="2">
    <source>
        <dbReference type="Proteomes" id="UP000747399"/>
    </source>
</evidence>
<name>A0A8J4BWQ6_9CHLO</name>
<organism evidence="1 2">
    <name type="scientific">Volvox africanus</name>
    <dbReference type="NCBI Taxonomy" id="51714"/>
    <lineage>
        <taxon>Eukaryota</taxon>
        <taxon>Viridiplantae</taxon>
        <taxon>Chlorophyta</taxon>
        <taxon>core chlorophytes</taxon>
        <taxon>Chlorophyceae</taxon>
        <taxon>CS clade</taxon>
        <taxon>Chlamydomonadales</taxon>
        <taxon>Volvocaceae</taxon>
        <taxon>Volvox</taxon>
    </lineage>
</organism>
<sequence length="198" mass="19791">MPVQLKGACEASTALKEVPDPCAGEIRNSAGSGSAASALPFREYNDRPARRSSGQAAEWALCCPASASPPSRRRIRGRDVDQDDAVAAVAIADMISAAGAAAASSACCPLASTHCAGVVRGGDATEDRGDRPTSMSPAAAAIWISKEASAVKLPLPAVQLDAAATVDTTAMGADACCVAAKRFAIRNCTAAATASSAA</sequence>
<protein>
    <submittedName>
        <fullName evidence="1">Uncharacterized protein</fullName>
    </submittedName>
</protein>
<dbReference type="Proteomes" id="UP000747399">
    <property type="component" value="Unassembled WGS sequence"/>
</dbReference>
<feature type="non-terminal residue" evidence="1">
    <location>
        <position position="198"/>
    </location>
</feature>
<keyword evidence="2" id="KW-1185">Reference proteome</keyword>
<comment type="caution">
    <text evidence="1">The sequence shown here is derived from an EMBL/GenBank/DDBJ whole genome shotgun (WGS) entry which is preliminary data.</text>
</comment>
<dbReference type="EMBL" id="BNCO01000091">
    <property type="protein sequence ID" value="GIL66875.1"/>
    <property type="molecule type" value="Genomic_DNA"/>
</dbReference>
<gene>
    <name evidence="1" type="ORF">Vafri_20342</name>
</gene>